<evidence type="ECO:0000259" key="9">
    <source>
        <dbReference type="PROSITE" id="PS51504"/>
    </source>
</evidence>
<dbReference type="OrthoDB" id="10067792at2759"/>
<feature type="compositionally biased region" description="Basic residues" evidence="8">
    <location>
        <begin position="131"/>
        <end position="168"/>
    </location>
</feature>
<evidence type="ECO:0000256" key="6">
    <source>
        <dbReference type="ARBA" id="ARBA00023242"/>
    </source>
</evidence>
<dbReference type="Gene3D" id="1.10.10.10">
    <property type="entry name" value="Winged helix-like DNA-binding domain superfamily/Winged helix DNA-binding domain"/>
    <property type="match status" value="1"/>
</dbReference>
<dbReference type="SUPFAM" id="SSF46785">
    <property type="entry name" value="Winged helix' DNA-binding domain"/>
    <property type="match status" value="1"/>
</dbReference>
<comment type="similarity">
    <text evidence="7">Belongs to the histone H1/H5 family.</text>
</comment>
<dbReference type="EMBL" id="UXSR01000937">
    <property type="protein sequence ID" value="VDD77700.1"/>
    <property type="molecule type" value="Genomic_DNA"/>
</dbReference>
<comment type="subcellular location">
    <subcellularLocation>
        <location evidence="3">Chromosome</location>
    </subcellularLocation>
    <subcellularLocation>
        <location evidence="2 7">Nucleus</location>
    </subcellularLocation>
</comment>
<dbReference type="GO" id="GO:0000786">
    <property type="term" value="C:nucleosome"/>
    <property type="evidence" value="ECO:0007669"/>
    <property type="project" value="InterPro"/>
</dbReference>
<dbReference type="SMART" id="SM00526">
    <property type="entry name" value="H15"/>
    <property type="match status" value="1"/>
</dbReference>
<dbReference type="GO" id="GO:0030527">
    <property type="term" value="F:structural constituent of chromatin"/>
    <property type="evidence" value="ECO:0007669"/>
    <property type="project" value="InterPro"/>
</dbReference>
<evidence type="ECO:0000256" key="8">
    <source>
        <dbReference type="SAM" id="MobiDB-lite"/>
    </source>
</evidence>
<keyword evidence="11" id="KW-1185">Reference proteome</keyword>
<evidence type="ECO:0000313" key="11">
    <source>
        <dbReference type="Proteomes" id="UP000267029"/>
    </source>
</evidence>
<dbReference type="InterPro" id="IPR005819">
    <property type="entry name" value="H1/H5"/>
</dbReference>
<keyword evidence="4 7" id="KW-0158">Chromosome</keyword>
<evidence type="ECO:0000256" key="2">
    <source>
        <dbReference type="ARBA" id="ARBA00004123"/>
    </source>
</evidence>
<sequence>MTGDFVALTILHPVDVMSAASPKVKKAKVPAAHPPVADMIKAALVAHNDRKGTSLVLIKKHIAANFKVDVERIASHIRKALVHGVESGSLIRVGNKGQGASGSFKIADKKVAEKKSKATKSAKPKASAAAKKPKVTKAKSPKVAKPKKVATPKKAAVKAKVAKAKTVKKASAAAAAKKPKAATAKKPASKKAVKA</sequence>
<feature type="compositionally biased region" description="Low complexity" evidence="8">
    <location>
        <begin position="169"/>
        <end position="186"/>
    </location>
</feature>
<dbReference type="PANTHER" id="PTHR11467">
    <property type="entry name" value="HISTONE H1"/>
    <property type="match status" value="1"/>
</dbReference>
<dbReference type="InterPro" id="IPR036390">
    <property type="entry name" value="WH_DNA-bd_sf"/>
</dbReference>
<dbReference type="CDD" id="cd00073">
    <property type="entry name" value="H15"/>
    <property type="match status" value="1"/>
</dbReference>
<evidence type="ECO:0000313" key="10">
    <source>
        <dbReference type="EMBL" id="VDD77700.1"/>
    </source>
</evidence>
<dbReference type="AlphaFoldDB" id="A0A0R3U9V4"/>
<dbReference type="WBParaSite" id="MCU_011506-RA">
    <property type="protein sequence ID" value="MCU_011506-RA"/>
    <property type="gene ID" value="MCU_011506"/>
</dbReference>
<dbReference type="GO" id="GO:0003690">
    <property type="term" value="F:double-stranded DNA binding"/>
    <property type="evidence" value="ECO:0007669"/>
    <property type="project" value="TreeGrafter"/>
</dbReference>
<dbReference type="Proteomes" id="UP000267029">
    <property type="component" value="Unassembled WGS sequence"/>
</dbReference>
<reference evidence="12" key="2">
    <citation type="submission" date="2019-11" db="UniProtKB">
        <authorList>
            <consortium name="WormBaseParasite"/>
        </authorList>
    </citation>
    <scope>IDENTIFICATION</scope>
</reference>
<dbReference type="GO" id="GO:0030261">
    <property type="term" value="P:chromosome condensation"/>
    <property type="evidence" value="ECO:0007669"/>
    <property type="project" value="TreeGrafter"/>
</dbReference>
<reference evidence="10 11" key="1">
    <citation type="submission" date="2018-10" db="EMBL/GenBank/DDBJ databases">
        <authorList>
            <consortium name="Pathogen Informatics"/>
        </authorList>
    </citation>
    <scope>NUCLEOTIDE SEQUENCE [LARGE SCALE GENOMIC DNA]</scope>
</reference>
<dbReference type="PANTHER" id="PTHR11467:SF20">
    <property type="entry name" value="H15 DOMAIN-CONTAINING PROTEIN-RELATED"/>
    <property type="match status" value="1"/>
</dbReference>
<evidence type="ECO:0000313" key="12">
    <source>
        <dbReference type="WBParaSite" id="MCU_011506-RA"/>
    </source>
</evidence>
<comment type="function">
    <text evidence="1">Histones H1 are necessary for the condensation of nucleosome chains into higher-order structures.</text>
</comment>
<dbReference type="PROSITE" id="PS51504">
    <property type="entry name" value="H15"/>
    <property type="match status" value="1"/>
</dbReference>
<proteinExistence type="inferred from homology"/>
<dbReference type="GO" id="GO:0006334">
    <property type="term" value="P:nucleosome assembly"/>
    <property type="evidence" value="ECO:0007669"/>
    <property type="project" value="InterPro"/>
</dbReference>
<evidence type="ECO:0000256" key="7">
    <source>
        <dbReference type="RuleBase" id="RU003894"/>
    </source>
</evidence>
<evidence type="ECO:0000256" key="3">
    <source>
        <dbReference type="ARBA" id="ARBA00004286"/>
    </source>
</evidence>
<keyword evidence="5 7" id="KW-0238">DNA-binding</keyword>
<evidence type="ECO:0000256" key="5">
    <source>
        <dbReference type="ARBA" id="ARBA00023125"/>
    </source>
</evidence>
<evidence type="ECO:0000256" key="4">
    <source>
        <dbReference type="ARBA" id="ARBA00022454"/>
    </source>
</evidence>
<dbReference type="InterPro" id="IPR036388">
    <property type="entry name" value="WH-like_DNA-bd_sf"/>
</dbReference>
<accession>A0A0R3U9V4</accession>
<dbReference type="InterPro" id="IPR005818">
    <property type="entry name" value="Histone_H1/H5_H15"/>
</dbReference>
<protein>
    <submittedName>
        <fullName evidence="12">H15 domain-containing protein</fullName>
    </submittedName>
</protein>
<dbReference type="FunFam" id="1.10.10.10:FF:000140">
    <property type="entry name" value="Histone H1.0"/>
    <property type="match status" value="1"/>
</dbReference>
<keyword evidence="6 7" id="KW-0539">Nucleus</keyword>
<dbReference type="GO" id="GO:0045910">
    <property type="term" value="P:negative regulation of DNA recombination"/>
    <property type="evidence" value="ECO:0007669"/>
    <property type="project" value="TreeGrafter"/>
</dbReference>
<dbReference type="GO" id="GO:0031492">
    <property type="term" value="F:nucleosomal DNA binding"/>
    <property type="evidence" value="ECO:0007669"/>
    <property type="project" value="TreeGrafter"/>
</dbReference>
<feature type="region of interest" description="Disordered" evidence="8">
    <location>
        <begin position="114"/>
        <end position="195"/>
    </location>
</feature>
<organism evidence="10 11">
    <name type="scientific">Mesocestoides corti</name>
    <name type="common">Flatworm</name>
    <dbReference type="NCBI Taxonomy" id="53468"/>
    <lineage>
        <taxon>Eukaryota</taxon>
        <taxon>Metazoa</taxon>
        <taxon>Spiralia</taxon>
        <taxon>Lophotrochozoa</taxon>
        <taxon>Platyhelminthes</taxon>
        <taxon>Cestoda</taxon>
        <taxon>Eucestoda</taxon>
        <taxon>Cyclophyllidea</taxon>
        <taxon>Mesocestoididae</taxon>
        <taxon>Mesocestoides</taxon>
    </lineage>
</organism>
<gene>
    <name evidence="10" type="ORF">MCOS_LOCUS3703</name>
</gene>
<feature type="domain" description="H15" evidence="9">
    <location>
        <begin position="32"/>
        <end position="108"/>
    </location>
</feature>
<dbReference type="Pfam" id="PF00538">
    <property type="entry name" value="Linker_histone"/>
    <property type="match status" value="1"/>
</dbReference>
<dbReference type="STRING" id="53468.A0A0R3U9V4"/>
<dbReference type="PRINTS" id="PR00624">
    <property type="entry name" value="HISTONEH5"/>
</dbReference>
<dbReference type="GO" id="GO:0005634">
    <property type="term" value="C:nucleus"/>
    <property type="evidence" value="ECO:0007669"/>
    <property type="project" value="UniProtKB-SubCell"/>
</dbReference>
<evidence type="ECO:0000256" key="1">
    <source>
        <dbReference type="ARBA" id="ARBA00002809"/>
    </source>
</evidence>
<name>A0A0R3U9V4_MESCO</name>